<feature type="transmembrane region" description="Helical" evidence="1">
    <location>
        <begin position="102"/>
        <end position="127"/>
    </location>
</feature>
<keyword evidence="1" id="KW-0472">Membrane</keyword>
<keyword evidence="1" id="KW-0812">Transmembrane</keyword>
<name>A0A6P8JDZ7_DROMA</name>
<keyword evidence="1" id="KW-1133">Transmembrane helix</keyword>
<dbReference type="AlphaFoldDB" id="A0A6P8JDZ7"/>
<reference evidence="3" key="1">
    <citation type="submission" date="2025-08" db="UniProtKB">
        <authorList>
            <consortium name="RefSeq"/>
        </authorList>
    </citation>
    <scope>IDENTIFICATION</scope>
    <source>
        <strain evidence="3">Mau12</strain>
        <tissue evidence="3">Whole Body</tissue>
    </source>
</reference>
<proteinExistence type="predicted"/>
<dbReference type="RefSeq" id="XP_033153770.1">
    <property type="nucleotide sequence ID" value="XM_033297879.1"/>
</dbReference>
<keyword evidence="2" id="KW-1185">Reference proteome</keyword>
<gene>
    <name evidence="3" type="primary">LOC117136813</name>
</gene>
<organism evidence="2 3">
    <name type="scientific">Drosophila mauritiana</name>
    <name type="common">Fruit fly</name>
    <dbReference type="NCBI Taxonomy" id="7226"/>
    <lineage>
        <taxon>Eukaryota</taxon>
        <taxon>Metazoa</taxon>
        <taxon>Ecdysozoa</taxon>
        <taxon>Arthropoda</taxon>
        <taxon>Hexapoda</taxon>
        <taxon>Insecta</taxon>
        <taxon>Pterygota</taxon>
        <taxon>Neoptera</taxon>
        <taxon>Endopterygota</taxon>
        <taxon>Diptera</taxon>
        <taxon>Brachycera</taxon>
        <taxon>Muscomorpha</taxon>
        <taxon>Ephydroidea</taxon>
        <taxon>Drosophilidae</taxon>
        <taxon>Drosophila</taxon>
        <taxon>Sophophora</taxon>
    </lineage>
</organism>
<feature type="transmembrane region" description="Helical" evidence="1">
    <location>
        <begin position="12"/>
        <end position="35"/>
    </location>
</feature>
<dbReference type="GeneID" id="117136813"/>
<accession>A0A6P8JDZ7</accession>
<protein>
    <submittedName>
        <fullName evidence="3">Uncharacterized protein LOC117136813 isoform X1</fullName>
    </submittedName>
</protein>
<evidence type="ECO:0000313" key="3">
    <source>
        <dbReference type="RefSeq" id="XP_033153770.1"/>
    </source>
</evidence>
<feature type="transmembrane region" description="Helical" evidence="1">
    <location>
        <begin position="68"/>
        <end position="96"/>
    </location>
</feature>
<dbReference type="Proteomes" id="UP000515162">
    <property type="component" value="Chromosome 2R"/>
</dbReference>
<feature type="transmembrane region" description="Helical" evidence="1">
    <location>
        <begin position="41"/>
        <end position="61"/>
    </location>
</feature>
<sequence length="138" mass="15652">MCLNANQKPCCVIIALVAIFVGVIETSYECFHLALHGMNNWLVAALIAWIPIFIAAIFLIIGALREILILLLIWVIVSLICGAALIIIKIGLMIYLNRLRMYLDIVVAILNVLFLMLVFVWAAYPYAYMRDLKEQQKI</sequence>
<evidence type="ECO:0000256" key="1">
    <source>
        <dbReference type="SAM" id="Phobius"/>
    </source>
</evidence>
<evidence type="ECO:0000313" key="2">
    <source>
        <dbReference type="Proteomes" id="UP000515162"/>
    </source>
</evidence>